<protein>
    <submittedName>
        <fullName evidence="8">UDP-GlcNAc--UDP-phosphate GlcNAc-1-phosphate transferase</fullName>
    </submittedName>
</protein>
<feature type="transmembrane region" description="Helical" evidence="7">
    <location>
        <begin position="136"/>
        <end position="154"/>
    </location>
</feature>
<keyword evidence="4 7" id="KW-0812">Transmembrane</keyword>
<dbReference type="Proteomes" id="UP001597100">
    <property type="component" value="Unassembled WGS sequence"/>
</dbReference>
<comment type="caution">
    <text evidence="8">The sequence shown here is derived from an EMBL/GenBank/DDBJ whole genome shotgun (WGS) entry which is preliminary data.</text>
</comment>
<keyword evidence="9" id="KW-1185">Reference proteome</keyword>
<evidence type="ECO:0000256" key="3">
    <source>
        <dbReference type="ARBA" id="ARBA00022679"/>
    </source>
</evidence>
<gene>
    <name evidence="8" type="ORF">ACFQ1G_06140</name>
</gene>
<feature type="transmembrane region" description="Helical" evidence="7">
    <location>
        <begin position="293"/>
        <end position="313"/>
    </location>
</feature>
<evidence type="ECO:0000256" key="1">
    <source>
        <dbReference type="ARBA" id="ARBA00004651"/>
    </source>
</evidence>
<keyword evidence="6 7" id="KW-0472">Membrane</keyword>
<comment type="subcellular location">
    <subcellularLocation>
        <location evidence="1">Cell membrane</location>
        <topology evidence="1">Multi-pass membrane protein</topology>
    </subcellularLocation>
</comment>
<feature type="transmembrane region" description="Helical" evidence="7">
    <location>
        <begin position="189"/>
        <end position="211"/>
    </location>
</feature>
<sequence>MLTYFLSIILFIILALSYSKVAKLCNILDFPNERSSHNFPIIRGGGILFFFAAILFYILSDFQHTYFILGLSIISILSFIDDLISLKAIQRLPFQFLGIYLMFYSFSLDSIPLYMLFVLAIVAVGFINIYNFMDGINGITGMYSLAVLQGFWILNEKLVQVIDKDLIILTGISLIIFGYFNFRTKAKFFAGDIGSISLAGIILFIGIKFLVVTNSPLILLLTAVYGIDAGLTILRRALKTDNIFEAHRQHLYQHLVDKARISHLKVAGGYAMVQLIINLIVLFSSSASLKNQYLIFFLLLGTLTLIYFALLFWSRKQEQPQFSYEKK</sequence>
<name>A0ABW3IF15_9FLAO</name>
<evidence type="ECO:0000256" key="5">
    <source>
        <dbReference type="ARBA" id="ARBA00022989"/>
    </source>
</evidence>
<dbReference type="Pfam" id="PF00953">
    <property type="entry name" value="Glycos_transf_4"/>
    <property type="match status" value="1"/>
</dbReference>
<evidence type="ECO:0000256" key="6">
    <source>
        <dbReference type="ARBA" id="ARBA00023136"/>
    </source>
</evidence>
<feature type="transmembrane region" description="Helical" evidence="7">
    <location>
        <begin position="40"/>
        <end position="59"/>
    </location>
</feature>
<dbReference type="EMBL" id="JBHTJP010000032">
    <property type="protein sequence ID" value="MFD0976365.1"/>
    <property type="molecule type" value="Genomic_DNA"/>
</dbReference>
<keyword evidence="5 7" id="KW-1133">Transmembrane helix</keyword>
<dbReference type="InterPro" id="IPR000715">
    <property type="entry name" value="Glycosyl_transferase_4"/>
</dbReference>
<keyword evidence="3 8" id="KW-0808">Transferase</keyword>
<keyword evidence="2" id="KW-1003">Cell membrane</keyword>
<reference evidence="9" key="1">
    <citation type="journal article" date="2019" name="Int. J. Syst. Evol. Microbiol.">
        <title>The Global Catalogue of Microorganisms (GCM) 10K type strain sequencing project: providing services to taxonomists for standard genome sequencing and annotation.</title>
        <authorList>
            <consortium name="The Broad Institute Genomics Platform"/>
            <consortium name="The Broad Institute Genome Sequencing Center for Infectious Disease"/>
            <person name="Wu L."/>
            <person name="Ma J."/>
        </authorList>
    </citation>
    <scope>NUCLEOTIDE SEQUENCE [LARGE SCALE GENOMIC DNA]</scope>
    <source>
        <strain evidence="9">CCUG 60898</strain>
    </source>
</reference>
<dbReference type="PANTHER" id="PTHR22926">
    <property type="entry name" value="PHOSPHO-N-ACETYLMURAMOYL-PENTAPEPTIDE-TRANSFERASE"/>
    <property type="match status" value="1"/>
</dbReference>
<dbReference type="RefSeq" id="WP_380737628.1">
    <property type="nucleotide sequence ID" value="NZ_JBHTJP010000032.1"/>
</dbReference>
<evidence type="ECO:0000313" key="8">
    <source>
        <dbReference type="EMBL" id="MFD0976365.1"/>
    </source>
</evidence>
<accession>A0ABW3IF15</accession>
<feature type="transmembrane region" description="Helical" evidence="7">
    <location>
        <begin position="166"/>
        <end position="182"/>
    </location>
</feature>
<feature type="transmembrane region" description="Helical" evidence="7">
    <location>
        <begin position="111"/>
        <end position="129"/>
    </location>
</feature>
<evidence type="ECO:0000256" key="2">
    <source>
        <dbReference type="ARBA" id="ARBA00022475"/>
    </source>
</evidence>
<organism evidence="8 9">
    <name type="scientific">Salinimicrobium gaetbulicola</name>
    <dbReference type="NCBI Taxonomy" id="999702"/>
    <lineage>
        <taxon>Bacteria</taxon>
        <taxon>Pseudomonadati</taxon>
        <taxon>Bacteroidota</taxon>
        <taxon>Flavobacteriia</taxon>
        <taxon>Flavobacteriales</taxon>
        <taxon>Flavobacteriaceae</taxon>
        <taxon>Salinimicrobium</taxon>
    </lineage>
</organism>
<feature type="transmembrane region" description="Helical" evidence="7">
    <location>
        <begin position="217"/>
        <end position="234"/>
    </location>
</feature>
<feature type="transmembrane region" description="Helical" evidence="7">
    <location>
        <begin position="66"/>
        <end position="86"/>
    </location>
</feature>
<evidence type="ECO:0000256" key="7">
    <source>
        <dbReference type="SAM" id="Phobius"/>
    </source>
</evidence>
<dbReference type="PANTHER" id="PTHR22926:SF3">
    <property type="entry name" value="UNDECAPRENYL-PHOSPHATE ALPHA-N-ACETYLGLUCOSAMINYL 1-PHOSPHATE TRANSFERASE"/>
    <property type="match status" value="1"/>
</dbReference>
<evidence type="ECO:0000313" key="9">
    <source>
        <dbReference type="Proteomes" id="UP001597100"/>
    </source>
</evidence>
<evidence type="ECO:0000256" key="4">
    <source>
        <dbReference type="ARBA" id="ARBA00022692"/>
    </source>
</evidence>
<dbReference type="GO" id="GO:0016740">
    <property type="term" value="F:transferase activity"/>
    <property type="evidence" value="ECO:0007669"/>
    <property type="project" value="UniProtKB-KW"/>
</dbReference>
<proteinExistence type="predicted"/>
<feature type="transmembrane region" description="Helical" evidence="7">
    <location>
        <begin position="267"/>
        <end position="287"/>
    </location>
</feature>